<dbReference type="InterPro" id="IPR005629">
    <property type="entry name" value="Skn1/Kre6/Sbg1"/>
</dbReference>
<dbReference type="PANTHER" id="PTHR31361">
    <property type="entry name" value="BETA-GLUCAN SYNTHESIS-ASSOCIATED PROTEIN KRE6-RELATED"/>
    <property type="match status" value="1"/>
</dbReference>
<dbReference type="Pfam" id="PF03935">
    <property type="entry name" value="SKN1_KRE6_Sbg1"/>
    <property type="match status" value="1"/>
</dbReference>
<evidence type="ECO:0000256" key="6">
    <source>
        <dbReference type="ARBA" id="ARBA00023136"/>
    </source>
</evidence>
<evidence type="ECO:0000256" key="10">
    <source>
        <dbReference type="SAM" id="Phobius"/>
    </source>
</evidence>
<sequence length="588" mass="65371">MYQRTMVTGALVLDSIKQITEPVLFLESPPSHRHAPSVQRVLNKMGSHSYDRLFAQLKASASDKYSLPPDPHAWGNDLSAVDPDDHLHTPDPKRDVKNDGGGTIFSARGIENLGCLFLLMTGLMSLFAGYPIVLYLTTDHAETFGVNATGQVATMPGNWGLIDLDTPQEAYTFPSYEDGTELQLIFSDEFNTDGRTFYPGDDPYWEAVDLHYWGTNNLEWYDPAALTTVNGSLQITLSKKKTHGMDYEGGMMSTWNKFCFTGGLIVSSVTLPGTHNVLGLWPAIWTMGNLGRAGFGASLDGTWPYSYDACDVGTVKNQTMNGLPATSRKNGPTSDEALSFLPGQRLSRCTCPGESHPGPIHRDGSYVGRAAPEIDIFEAQVSDGVGHVSQSCQWAPFNDEHKWFNTSDTYAIYDDTITELNTYLGGPYQQATSCVSKTEQKCYQLDDNCFSVFGFEYKPGYDEGYITWISDGKKVWAMNGKATAADPKAEISARPIPQEPMYIIANLGISYNFGGVDFEHLIFPAIMNVDWIRVYQRKDEINIGCDPKDFPTKAYIEEYLESYINPNLTTWVDGYKQPWPKNKFLGEC</sequence>
<dbReference type="PROSITE" id="PS51762">
    <property type="entry name" value="GH16_2"/>
    <property type="match status" value="1"/>
</dbReference>
<keyword evidence="7" id="KW-0325">Glycoprotein</keyword>
<organism evidence="12 13">
    <name type="scientific">Moniliophthora roreri (strain MCA 2997)</name>
    <name type="common">Cocoa frosty pod rot fungus</name>
    <name type="synonym">Crinipellis roreri</name>
    <dbReference type="NCBI Taxonomy" id="1381753"/>
    <lineage>
        <taxon>Eukaryota</taxon>
        <taxon>Fungi</taxon>
        <taxon>Dikarya</taxon>
        <taxon>Basidiomycota</taxon>
        <taxon>Agaricomycotina</taxon>
        <taxon>Agaricomycetes</taxon>
        <taxon>Agaricomycetidae</taxon>
        <taxon>Agaricales</taxon>
        <taxon>Marasmiineae</taxon>
        <taxon>Marasmiaceae</taxon>
        <taxon>Moniliophthora</taxon>
    </lineage>
</organism>
<keyword evidence="6 10" id="KW-0472">Membrane</keyword>
<evidence type="ECO:0000259" key="11">
    <source>
        <dbReference type="PROSITE" id="PS51762"/>
    </source>
</evidence>
<dbReference type="GO" id="GO:0006078">
    <property type="term" value="P:(1-&gt;6)-beta-D-glucan biosynthetic process"/>
    <property type="evidence" value="ECO:0007669"/>
    <property type="project" value="TreeGrafter"/>
</dbReference>
<name>V2X1Q0_MONRO</name>
<protein>
    <submittedName>
        <fullName evidence="12">Glycoside hydrolase family 16 protein</fullName>
    </submittedName>
</protein>
<keyword evidence="4" id="KW-0735">Signal-anchor</keyword>
<dbReference type="EMBL" id="AWSO01000936">
    <property type="protein sequence ID" value="ESK86385.1"/>
    <property type="molecule type" value="Genomic_DNA"/>
</dbReference>
<feature type="domain" description="GH16" evidence="11">
    <location>
        <begin position="166"/>
        <end position="540"/>
    </location>
</feature>
<evidence type="ECO:0000256" key="3">
    <source>
        <dbReference type="ARBA" id="ARBA00022692"/>
    </source>
</evidence>
<evidence type="ECO:0000256" key="1">
    <source>
        <dbReference type="ARBA" id="ARBA00004606"/>
    </source>
</evidence>
<dbReference type="GO" id="GO:0005789">
    <property type="term" value="C:endoplasmic reticulum membrane"/>
    <property type="evidence" value="ECO:0007669"/>
    <property type="project" value="TreeGrafter"/>
</dbReference>
<dbReference type="GO" id="GO:0015926">
    <property type="term" value="F:glucosidase activity"/>
    <property type="evidence" value="ECO:0007669"/>
    <property type="project" value="TreeGrafter"/>
</dbReference>
<dbReference type="Proteomes" id="UP000017559">
    <property type="component" value="Unassembled WGS sequence"/>
</dbReference>
<dbReference type="SUPFAM" id="SSF49899">
    <property type="entry name" value="Concanavalin A-like lectins/glucanases"/>
    <property type="match status" value="1"/>
</dbReference>
<keyword evidence="8" id="KW-0961">Cell wall biogenesis/degradation</keyword>
<dbReference type="OrthoDB" id="412647at2759"/>
<evidence type="ECO:0000256" key="7">
    <source>
        <dbReference type="ARBA" id="ARBA00023180"/>
    </source>
</evidence>
<dbReference type="InterPro" id="IPR000757">
    <property type="entry name" value="Beta-glucanase-like"/>
</dbReference>
<evidence type="ECO:0000256" key="5">
    <source>
        <dbReference type="ARBA" id="ARBA00022989"/>
    </source>
</evidence>
<dbReference type="GO" id="GO:0031505">
    <property type="term" value="P:fungal-type cell wall organization"/>
    <property type="evidence" value="ECO:0007669"/>
    <property type="project" value="TreeGrafter"/>
</dbReference>
<evidence type="ECO:0000256" key="2">
    <source>
        <dbReference type="ARBA" id="ARBA00010962"/>
    </source>
</evidence>
<keyword evidence="3 10" id="KW-0812">Transmembrane</keyword>
<dbReference type="PANTHER" id="PTHR31361:SF1">
    <property type="entry name" value="BETA-GLUCAN SYNTHESIS-ASSOCIATED PROTEIN KRE6-RELATED"/>
    <property type="match status" value="1"/>
</dbReference>
<reference evidence="12 13" key="1">
    <citation type="journal article" date="2014" name="BMC Genomics">
        <title>Genome and secretome analysis of the hemibiotrophic fungal pathogen, Moniliophthora roreri, which causes frosty pod rot disease of cacao: mechanisms of the biotrophic and necrotrophic phases.</title>
        <authorList>
            <person name="Meinhardt L.W."/>
            <person name="Costa G.G.L."/>
            <person name="Thomazella D.P.T."/>
            <person name="Teixeira P.J.P.L."/>
            <person name="Carazzolle M.F."/>
            <person name="Schuster S.C."/>
            <person name="Carlson J.E."/>
            <person name="Guiltinan M.J."/>
            <person name="Mieczkowski P."/>
            <person name="Farmer A."/>
            <person name="Ramaraj T."/>
            <person name="Crozier J."/>
            <person name="Davis R.E."/>
            <person name="Shao J."/>
            <person name="Melnick R.L."/>
            <person name="Pereira G.A.G."/>
            <person name="Bailey B.A."/>
        </authorList>
    </citation>
    <scope>NUCLEOTIDE SEQUENCE [LARGE SCALE GENOMIC DNA]</scope>
    <source>
        <strain evidence="12 13">MCA 2997</strain>
    </source>
</reference>
<keyword evidence="12" id="KW-0378">Hydrolase</keyword>
<feature type="transmembrane region" description="Helical" evidence="10">
    <location>
        <begin position="113"/>
        <end position="136"/>
    </location>
</feature>
<dbReference type="Gene3D" id="2.60.120.200">
    <property type="match status" value="2"/>
</dbReference>
<gene>
    <name evidence="12" type="ORF">Moror_4978</name>
</gene>
<feature type="region of interest" description="Disordered" evidence="9">
    <location>
        <begin position="74"/>
        <end position="95"/>
    </location>
</feature>
<dbReference type="AlphaFoldDB" id="V2X1Q0"/>
<comment type="caution">
    <text evidence="12">The sequence shown here is derived from an EMBL/GenBank/DDBJ whole genome shotgun (WGS) entry which is preliminary data.</text>
</comment>
<dbReference type="KEGG" id="mrr:Moror_4978"/>
<dbReference type="InterPro" id="IPR013320">
    <property type="entry name" value="ConA-like_dom_sf"/>
</dbReference>
<dbReference type="CDD" id="cd02180">
    <property type="entry name" value="GH16_fungal_KRE6_glucanase"/>
    <property type="match status" value="1"/>
</dbReference>
<evidence type="ECO:0000256" key="8">
    <source>
        <dbReference type="ARBA" id="ARBA00023316"/>
    </source>
</evidence>
<comment type="subcellular location">
    <subcellularLocation>
        <location evidence="1">Membrane</location>
        <topology evidence="1">Single-pass type II membrane protein</topology>
    </subcellularLocation>
</comment>
<comment type="similarity">
    <text evidence="2">Belongs to the SKN1/KRE6 family.</text>
</comment>
<proteinExistence type="inferred from homology"/>
<accession>V2X1Q0</accession>
<dbReference type="HOGENOM" id="CLU_010811_3_1_1"/>
<keyword evidence="5 10" id="KW-1133">Transmembrane helix</keyword>
<evidence type="ECO:0000313" key="13">
    <source>
        <dbReference type="Proteomes" id="UP000017559"/>
    </source>
</evidence>
<keyword evidence="13" id="KW-1185">Reference proteome</keyword>
<evidence type="ECO:0000313" key="12">
    <source>
        <dbReference type="EMBL" id="ESK86385.1"/>
    </source>
</evidence>
<dbReference type="FunFam" id="2.60.120.200:FF:000259">
    <property type="entry name" value="Chromosome 9, whole genome shotgun sequence"/>
    <property type="match status" value="1"/>
</dbReference>
<feature type="compositionally biased region" description="Basic and acidic residues" evidence="9">
    <location>
        <begin position="83"/>
        <end position="95"/>
    </location>
</feature>
<evidence type="ECO:0000256" key="9">
    <source>
        <dbReference type="SAM" id="MobiDB-lite"/>
    </source>
</evidence>
<dbReference type="GO" id="GO:0005886">
    <property type="term" value="C:plasma membrane"/>
    <property type="evidence" value="ECO:0007669"/>
    <property type="project" value="TreeGrafter"/>
</dbReference>
<evidence type="ECO:0000256" key="4">
    <source>
        <dbReference type="ARBA" id="ARBA00022968"/>
    </source>
</evidence>